<dbReference type="InterPro" id="IPR036188">
    <property type="entry name" value="FAD/NAD-bd_sf"/>
</dbReference>
<keyword evidence="2" id="KW-0503">Monooxygenase</keyword>
<dbReference type="Gene3D" id="3.50.50.60">
    <property type="entry name" value="FAD/NAD(P)-binding domain"/>
    <property type="match status" value="1"/>
</dbReference>
<dbReference type="Gene3D" id="3.30.9.10">
    <property type="entry name" value="D-Amino Acid Oxidase, subunit A, domain 2"/>
    <property type="match status" value="1"/>
</dbReference>
<evidence type="ECO:0000313" key="3">
    <source>
        <dbReference type="Proteomes" id="UP001602013"/>
    </source>
</evidence>
<dbReference type="SUPFAM" id="SSF51905">
    <property type="entry name" value="FAD/NAD(P)-binding domain"/>
    <property type="match status" value="1"/>
</dbReference>
<dbReference type="GO" id="GO:0004497">
    <property type="term" value="F:monooxygenase activity"/>
    <property type="evidence" value="ECO:0007669"/>
    <property type="project" value="UniProtKB-KW"/>
</dbReference>
<name>A0ABW6T272_9ACTN</name>
<dbReference type="InterPro" id="IPR051704">
    <property type="entry name" value="FAD_aromatic-hydroxylase"/>
</dbReference>
<dbReference type="PANTHER" id="PTHR46865:SF2">
    <property type="entry name" value="MONOOXYGENASE"/>
    <property type="match status" value="1"/>
</dbReference>
<dbReference type="Pfam" id="PF01494">
    <property type="entry name" value="FAD_binding_3"/>
    <property type="match status" value="1"/>
</dbReference>
<evidence type="ECO:0000313" key="2">
    <source>
        <dbReference type="EMBL" id="MFF3671366.1"/>
    </source>
</evidence>
<proteinExistence type="predicted"/>
<dbReference type="EMBL" id="JBIASD010000045">
    <property type="protein sequence ID" value="MFF3671366.1"/>
    <property type="molecule type" value="Genomic_DNA"/>
</dbReference>
<evidence type="ECO:0000259" key="1">
    <source>
        <dbReference type="Pfam" id="PF01494"/>
    </source>
</evidence>
<organism evidence="2 3">
    <name type="scientific">Microtetraspora malaysiensis</name>
    <dbReference type="NCBI Taxonomy" id="161358"/>
    <lineage>
        <taxon>Bacteria</taxon>
        <taxon>Bacillati</taxon>
        <taxon>Actinomycetota</taxon>
        <taxon>Actinomycetes</taxon>
        <taxon>Streptosporangiales</taxon>
        <taxon>Streptosporangiaceae</taxon>
        <taxon>Microtetraspora</taxon>
    </lineage>
</organism>
<gene>
    <name evidence="2" type="ORF">ACFYXI_37860</name>
</gene>
<accession>A0ABW6T272</accession>
<dbReference type="Proteomes" id="UP001602013">
    <property type="component" value="Unassembled WGS sequence"/>
</dbReference>
<keyword evidence="3" id="KW-1185">Reference proteome</keyword>
<sequence length="385" mass="42015">MSNQSVLISGAGIAGSTLAYWLARHGFRPTVVERASGLRSSGNPVDVRGPAMKVVERMGLMPRLRAADSNVTDMRFVNAAGRHVGRIKLRAFQMSAGDREPEVPRAELASILLEASSDDAEFLWDDTIVALDQNENGVDVTFERAEPRRFDLVIGADGLHSAVRRVAFGPESDFVRHMGIYVATLPIDGPIDDDREVTLYNAPGRLVSVHPSRGHAVAAFMFRSPALTGFDHRDTEQHKRLVTAAFADDSWRVPELLERVRAADDIYFDSVSQVRLPQWSSGRIAVLGDAASCLSLFGDGSTLAIAGAFTLAEELAAARTDPETAFRRYESRHRTLVEPKLRGFGSATALLIPATRRGIAVRNLATHLFPMMAAAGSLRRRLQSA</sequence>
<dbReference type="PRINTS" id="PR00420">
    <property type="entry name" value="RNGMNOXGNASE"/>
</dbReference>
<keyword evidence="2" id="KW-0560">Oxidoreductase</keyword>
<dbReference type="InterPro" id="IPR002938">
    <property type="entry name" value="FAD-bd"/>
</dbReference>
<dbReference type="PANTHER" id="PTHR46865">
    <property type="entry name" value="OXIDOREDUCTASE-RELATED"/>
    <property type="match status" value="1"/>
</dbReference>
<reference evidence="2 3" key="1">
    <citation type="submission" date="2024-10" db="EMBL/GenBank/DDBJ databases">
        <title>The Natural Products Discovery Center: Release of the First 8490 Sequenced Strains for Exploring Actinobacteria Biosynthetic Diversity.</title>
        <authorList>
            <person name="Kalkreuter E."/>
            <person name="Kautsar S.A."/>
            <person name="Yang D."/>
            <person name="Bader C.D."/>
            <person name="Teijaro C.N."/>
            <person name="Fluegel L."/>
            <person name="Davis C.M."/>
            <person name="Simpson J.R."/>
            <person name="Lauterbach L."/>
            <person name="Steele A.D."/>
            <person name="Gui C."/>
            <person name="Meng S."/>
            <person name="Li G."/>
            <person name="Viehrig K."/>
            <person name="Ye F."/>
            <person name="Su P."/>
            <person name="Kiefer A.F."/>
            <person name="Nichols A."/>
            <person name="Cepeda A.J."/>
            <person name="Yan W."/>
            <person name="Fan B."/>
            <person name="Jiang Y."/>
            <person name="Adhikari A."/>
            <person name="Zheng C.-J."/>
            <person name="Schuster L."/>
            <person name="Cowan T.M."/>
            <person name="Smanski M.J."/>
            <person name="Chevrette M.G."/>
            <person name="De Carvalho L.P.S."/>
            <person name="Shen B."/>
        </authorList>
    </citation>
    <scope>NUCLEOTIDE SEQUENCE [LARGE SCALE GENOMIC DNA]</scope>
    <source>
        <strain evidence="2 3">NPDC002173</strain>
    </source>
</reference>
<dbReference type="RefSeq" id="WP_387417551.1">
    <property type="nucleotide sequence ID" value="NZ_JBIASD010000045.1"/>
</dbReference>
<protein>
    <submittedName>
        <fullName evidence="2">FAD-dependent monooxygenase</fullName>
    </submittedName>
</protein>
<feature type="domain" description="FAD-binding" evidence="1">
    <location>
        <begin position="5"/>
        <end position="332"/>
    </location>
</feature>
<comment type="caution">
    <text evidence="2">The sequence shown here is derived from an EMBL/GenBank/DDBJ whole genome shotgun (WGS) entry which is preliminary data.</text>
</comment>